<feature type="domain" description="Formyl transferase C-terminal" evidence="10">
    <location>
        <begin position="216"/>
        <end position="313"/>
    </location>
</feature>
<comment type="catalytic activity">
    <reaction evidence="7 8">
        <text>L-methionyl-tRNA(fMet) + (6R)-10-formyltetrahydrofolate = N-formyl-L-methionyl-tRNA(fMet) + (6S)-5,6,7,8-tetrahydrofolate + H(+)</text>
        <dbReference type="Rhea" id="RHEA:24380"/>
        <dbReference type="Rhea" id="RHEA-COMP:9952"/>
        <dbReference type="Rhea" id="RHEA-COMP:9953"/>
        <dbReference type="ChEBI" id="CHEBI:15378"/>
        <dbReference type="ChEBI" id="CHEBI:57453"/>
        <dbReference type="ChEBI" id="CHEBI:78530"/>
        <dbReference type="ChEBI" id="CHEBI:78844"/>
        <dbReference type="ChEBI" id="CHEBI:195366"/>
        <dbReference type="EC" id="2.1.2.9"/>
    </reaction>
</comment>
<gene>
    <name evidence="8" type="primary">fmt</name>
    <name evidence="11" type="ORF">SAMN05216466_101312</name>
</gene>
<evidence type="ECO:0000256" key="6">
    <source>
        <dbReference type="ARBA" id="ARBA00022917"/>
    </source>
</evidence>
<dbReference type="AlphaFoldDB" id="A0A1G7PI32"/>
<dbReference type="GO" id="GO:0004479">
    <property type="term" value="F:methionyl-tRNA formyltransferase activity"/>
    <property type="evidence" value="ECO:0007669"/>
    <property type="project" value="UniProtKB-UniRule"/>
</dbReference>
<dbReference type="InterPro" id="IPR041711">
    <property type="entry name" value="Met-tRNA-FMT_N"/>
</dbReference>
<dbReference type="InterPro" id="IPR044135">
    <property type="entry name" value="Met-tRNA-FMT_C"/>
</dbReference>
<protein>
    <recommendedName>
        <fullName evidence="4 8">Methionyl-tRNA formyltransferase</fullName>
        <ecNumber evidence="3 8">2.1.2.9</ecNumber>
    </recommendedName>
</protein>
<keyword evidence="6 8" id="KW-0648">Protein biosynthesis</keyword>
<evidence type="ECO:0000259" key="9">
    <source>
        <dbReference type="Pfam" id="PF00551"/>
    </source>
</evidence>
<dbReference type="InterPro" id="IPR005793">
    <property type="entry name" value="Formyl_trans_C"/>
</dbReference>
<dbReference type="InterPro" id="IPR002376">
    <property type="entry name" value="Formyl_transf_N"/>
</dbReference>
<organism evidence="11 12">
    <name type="scientific">Paraburkholderia phenazinium</name>
    <dbReference type="NCBI Taxonomy" id="60549"/>
    <lineage>
        <taxon>Bacteria</taxon>
        <taxon>Pseudomonadati</taxon>
        <taxon>Pseudomonadota</taxon>
        <taxon>Betaproteobacteria</taxon>
        <taxon>Burkholderiales</taxon>
        <taxon>Burkholderiaceae</taxon>
        <taxon>Paraburkholderia</taxon>
    </lineage>
</organism>
<evidence type="ECO:0000256" key="7">
    <source>
        <dbReference type="ARBA" id="ARBA00048558"/>
    </source>
</evidence>
<dbReference type="NCBIfam" id="TIGR00460">
    <property type="entry name" value="fmt"/>
    <property type="match status" value="1"/>
</dbReference>
<sequence length="327" mass="34690">MSHSLRVIFAGTPEFAAAALAAIHKAGFPVPLVLTQPDRPAGRGMKLQASPVKRYAEEHGLTVAQPPSLRRNGKYPAEATAAIDLLRATPHDVMVVAAYGLLLPQEVLDIAPHGCINIHASLLPRWRGAAPIHRAIEAGDTETGITLMQMDVGLDTGAMISEARTPIHTDDTTATLHDRLAEAGARLIVEALMELERNGKLDATPQPAEGFTYAEKIGKHEAALDWRRPADVLARQVRAFDPFPGGVATLDGTALKIWSAVPVQTQGHAEPGTIVNVSPEGVIVACGEGALCLTQLQKPGGKRLPVREFLAGSTLAVGQRFALAEAQ</sequence>
<dbReference type="PANTHER" id="PTHR11138">
    <property type="entry name" value="METHIONYL-TRNA FORMYLTRANSFERASE"/>
    <property type="match status" value="1"/>
</dbReference>
<dbReference type="SUPFAM" id="SSF53328">
    <property type="entry name" value="Formyltransferase"/>
    <property type="match status" value="1"/>
</dbReference>
<evidence type="ECO:0000256" key="5">
    <source>
        <dbReference type="ARBA" id="ARBA00022679"/>
    </source>
</evidence>
<dbReference type="InterPro" id="IPR001555">
    <property type="entry name" value="GART_AS"/>
</dbReference>
<dbReference type="EC" id="2.1.2.9" evidence="3 8"/>
<evidence type="ECO:0000313" key="11">
    <source>
        <dbReference type="EMBL" id="SDF85897.1"/>
    </source>
</evidence>
<feature type="binding site" evidence="8">
    <location>
        <begin position="121"/>
        <end position="124"/>
    </location>
    <ligand>
        <name>(6S)-5,6,7,8-tetrahydrofolate</name>
        <dbReference type="ChEBI" id="CHEBI:57453"/>
    </ligand>
</feature>
<evidence type="ECO:0000256" key="4">
    <source>
        <dbReference type="ARBA" id="ARBA00016014"/>
    </source>
</evidence>
<dbReference type="Gene3D" id="3.40.50.170">
    <property type="entry name" value="Formyl transferase, N-terminal domain"/>
    <property type="match status" value="1"/>
</dbReference>
<dbReference type="Pfam" id="PF02911">
    <property type="entry name" value="Formyl_trans_C"/>
    <property type="match status" value="1"/>
</dbReference>
<comment type="similarity">
    <text evidence="2 8">Belongs to the Fmt family.</text>
</comment>
<dbReference type="CDD" id="cd08646">
    <property type="entry name" value="FMT_core_Met-tRNA-FMT_N"/>
    <property type="match status" value="1"/>
</dbReference>
<dbReference type="HAMAP" id="MF_00182">
    <property type="entry name" value="Formyl_trans"/>
    <property type="match status" value="1"/>
</dbReference>
<name>A0A1G7PI32_9BURK</name>
<dbReference type="EMBL" id="FNCJ01000001">
    <property type="protein sequence ID" value="SDF85897.1"/>
    <property type="molecule type" value="Genomic_DNA"/>
</dbReference>
<dbReference type="InterPro" id="IPR005794">
    <property type="entry name" value="Fmt"/>
</dbReference>
<dbReference type="SUPFAM" id="SSF50486">
    <property type="entry name" value="FMT C-terminal domain-like"/>
    <property type="match status" value="1"/>
</dbReference>
<dbReference type="InterPro" id="IPR036477">
    <property type="entry name" value="Formyl_transf_N_sf"/>
</dbReference>
<dbReference type="InterPro" id="IPR011034">
    <property type="entry name" value="Formyl_transferase-like_C_sf"/>
</dbReference>
<dbReference type="Gene3D" id="3.10.25.10">
    <property type="entry name" value="Formyl transferase, C-terminal domain"/>
    <property type="match status" value="1"/>
</dbReference>
<comment type="function">
    <text evidence="1 8">Attaches a formyl group to the free amino group of methionyl-tRNA(fMet). The formyl group appears to play a dual role in the initiator identity of N-formylmethionyl-tRNA by promoting its recognition by IF2 and preventing the misappropriation of this tRNA by the elongation apparatus.</text>
</comment>
<proteinExistence type="inferred from homology"/>
<accession>A0A1G7PI32</accession>
<dbReference type="RefSeq" id="WP_090680908.1">
    <property type="nucleotide sequence ID" value="NZ_CADERL010000001.1"/>
</dbReference>
<evidence type="ECO:0000256" key="2">
    <source>
        <dbReference type="ARBA" id="ARBA00010699"/>
    </source>
</evidence>
<dbReference type="PANTHER" id="PTHR11138:SF5">
    <property type="entry name" value="METHIONYL-TRNA FORMYLTRANSFERASE, MITOCHONDRIAL"/>
    <property type="match status" value="1"/>
</dbReference>
<dbReference type="OrthoDB" id="9802815at2"/>
<evidence type="ECO:0000313" key="12">
    <source>
        <dbReference type="Proteomes" id="UP000199706"/>
    </source>
</evidence>
<evidence type="ECO:0000256" key="3">
    <source>
        <dbReference type="ARBA" id="ARBA00012261"/>
    </source>
</evidence>
<dbReference type="Proteomes" id="UP000199706">
    <property type="component" value="Unassembled WGS sequence"/>
</dbReference>
<dbReference type="GO" id="GO:0005829">
    <property type="term" value="C:cytosol"/>
    <property type="evidence" value="ECO:0007669"/>
    <property type="project" value="TreeGrafter"/>
</dbReference>
<evidence type="ECO:0000256" key="1">
    <source>
        <dbReference type="ARBA" id="ARBA00002606"/>
    </source>
</evidence>
<dbReference type="CDD" id="cd08704">
    <property type="entry name" value="Met_tRNA_FMT_C"/>
    <property type="match status" value="1"/>
</dbReference>
<dbReference type="PROSITE" id="PS00373">
    <property type="entry name" value="GART"/>
    <property type="match status" value="1"/>
</dbReference>
<feature type="domain" description="Formyl transferase N-terminal" evidence="9">
    <location>
        <begin position="7"/>
        <end position="192"/>
    </location>
</feature>
<reference evidence="11 12" key="1">
    <citation type="submission" date="2016-10" db="EMBL/GenBank/DDBJ databases">
        <authorList>
            <person name="de Groot N.N."/>
        </authorList>
    </citation>
    <scope>NUCLEOTIDE SEQUENCE [LARGE SCALE GENOMIC DNA]</scope>
    <source>
        <strain evidence="11 12">LMG 2247</strain>
    </source>
</reference>
<dbReference type="Pfam" id="PF00551">
    <property type="entry name" value="Formyl_trans_N"/>
    <property type="match status" value="1"/>
</dbReference>
<evidence type="ECO:0000259" key="10">
    <source>
        <dbReference type="Pfam" id="PF02911"/>
    </source>
</evidence>
<dbReference type="InterPro" id="IPR037022">
    <property type="entry name" value="Formyl_trans_C_sf"/>
</dbReference>
<evidence type="ECO:0000256" key="8">
    <source>
        <dbReference type="HAMAP-Rule" id="MF_00182"/>
    </source>
</evidence>
<keyword evidence="5 8" id="KW-0808">Transferase</keyword>